<feature type="domain" description="Xylanolytic transcriptional activator regulatory" evidence="7">
    <location>
        <begin position="3"/>
        <end position="132"/>
    </location>
</feature>
<proteinExistence type="predicted"/>
<gene>
    <name evidence="8" type="ORF">TRIATDRAFT_54991</name>
</gene>
<dbReference type="GO" id="GO:0008270">
    <property type="term" value="F:zinc ion binding"/>
    <property type="evidence" value="ECO:0007669"/>
    <property type="project" value="InterPro"/>
</dbReference>
<dbReference type="Pfam" id="PF04082">
    <property type="entry name" value="Fungal_trans"/>
    <property type="match status" value="1"/>
</dbReference>
<dbReference type="GO" id="GO:0003677">
    <property type="term" value="F:DNA binding"/>
    <property type="evidence" value="ECO:0007669"/>
    <property type="project" value="UniProtKB-KW"/>
</dbReference>
<name>G9NE35_HYPAI</name>
<evidence type="ECO:0000256" key="3">
    <source>
        <dbReference type="ARBA" id="ARBA00023015"/>
    </source>
</evidence>
<dbReference type="STRING" id="452589.G9NE35"/>
<dbReference type="AlphaFoldDB" id="G9NE35"/>
<dbReference type="PANTHER" id="PTHR31313">
    <property type="entry name" value="TY1 ENHANCER ACTIVATOR"/>
    <property type="match status" value="1"/>
</dbReference>
<evidence type="ECO:0000313" key="8">
    <source>
        <dbReference type="EMBL" id="EHK51068.1"/>
    </source>
</evidence>
<evidence type="ECO:0000256" key="2">
    <source>
        <dbReference type="ARBA" id="ARBA00022833"/>
    </source>
</evidence>
<protein>
    <recommendedName>
        <fullName evidence="7">Xylanolytic transcriptional activator regulatory domain-containing protein</fullName>
    </recommendedName>
</protein>
<evidence type="ECO:0000256" key="6">
    <source>
        <dbReference type="ARBA" id="ARBA00023242"/>
    </source>
</evidence>
<dbReference type="eggNOG" id="ENOG502RXDV">
    <property type="taxonomic scope" value="Eukaryota"/>
</dbReference>
<dbReference type="EMBL" id="ABDG02000010">
    <property type="protein sequence ID" value="EHK51068.1"/>
    <property type="molecule type" value="Genomic_DNA"/>
</dbReference>
<dbReference type="CDD" id="cd12148">
    <property type="entry name" value="fungal_TF_MHR"/>
    <property type="match status" value="1"/>
</dbReference>
<dbReference type="HOGENOM" id="CLU_135132_0_0_1"/>
<keyword evidence="1" id="KW-0479">Metal-binding</keyword>
<dbReference type="InterPro" id="IPR007219">
    <property type="entry name" value="XnlR_reg_dom"/>
</dbReference>
<dbReference type="OMA" id="HASHISE"/>
<keyword evidence="5" id="KW-0804">Transcription</keyword>
<keyword evidence="9" id="KW-1185">Reference proteome</keyword>
<keyword evidence="2" id="KW-0862">Zinc</keyword>
<dbReference type="PANTHER" id="PTHR31313:SF85">
    <property type="entry name" value="ZN(II)2CYS6 TRANSCRIPTION FACTOR (EUROFUNG)"/>
    <property type="match status" value="1"/>
</dbReference>
<dbReference type="OrthoDB" id="4161332at2759"/>
<sequence>GPYVSPFLLSAVLSQAARYSPRPDAKDVGERFAKRALGLLVKDIDRGSSIATLQGLLIFSSRECACGRTSQGWLYSGMAFRMARDLGLHVDPKKLGPLSSQFSGEDLALRQQMFWSCYSWDKTMSLCLGRAP</sequence>
<keyword evidence="3" id="KW-0805">Transcription regulation</keyword>
<organism evidence="8 9">
    <name type="scientific">Hypocrea atroviridis (strain ATCC 20476 / IMI 206040)</name>
    <name type="common">Trichoderma atroviride</name>
    <dbReference type="NCBI Taxonomy" id="452589"/>
    <lineage>
        <taxon>Eukaryota</taxon>
        <taxon>Fungi</taxon>
        <taxon>Dikarya</taxon>
        <taxon>Ascomycota</taxon>
        <taxon>Pezizomycotina</taxon>
        <taxon>Sordariomycetes</taxon>
        <taxon>Hypocreomycetidae</taxon>
        <taxon>Hypocreales</taxon>
        <taxon>Hypocreaceae</taxon>
        <taxon>Trichoderma</taxon>
    </lineage>
</organism>
<comment type="caution">
    <text evidence="8">The sequence shown here is derived from an EMBL/GenBank/DDBJ whole genome shotgun (WGS) entry which is preliminary data.</text>
</comment>
<keyword evidence="6" id="KW-0539">Nucleus</keyword>
<dbReference type="GO" id="GO:0006351">
    <property type="term" value="P:DNA-templated transcription"/>
    <property type="evidence" value="ECO:0007669"/>
    <property type="project" value="InterPro"/>
</dbReference>
<reference evidence="8 9" key="1">
    <citation type="journal article" date="2011" name="Genome Biol.">
        <title>Comparative genome sequence analysis underscores mycoparasitism as the ancestral life style of Trichoderma.</title>
        <authorList>
            <person name="Kubicek C.P."/>
            <person name="Herrera-Estrella A."/>
            <person name="Seidl-Seiboth V."/>
            <person name="Martinez D.A."/>
            <person name="Druzhinina I.S."/>
            <person name="Thon M."/>
            <person name="Zeilinger S."/>
            <person name="Casas-Flores S."/>
            <person name="Horwitz B.A."/>
            <person name="Mukherjee P.K."/>
            <person name="Mukherjee M."/>
            <person name="Kredics L."/>
            <person name="Alcaraz L.D."/>
            <person name="Aerts A."/>
            <person name="Antal Z."/>
            <person name="Atanasova L."/>
            <person name="Cervantes-Badillo M.G."/>
            <person name="Challacombe J."/>
            <person name="Chertkov O."/>
            <person name="McCluskey K."/>
            <person name="Coulpier F."/>
            <person name="Deshpande N."/>
            <person name="von Doehren H."/>
            <person name="Ebbole D.J."/>
            <person name="Esquivel-Naranjo E.U."/>
            <person name="Fekete E."/>
            <person name="Flipphi M."/>
            <person name="Glaser F."/>
            <person name="Gomez-Rodriguez E.Y."/>
            <person name="Gruber S."/>
            <person name="Han C."/>
            <person name="Henrissat B."/>
            <person name="Hermosa R."/>
            <person name="Hernandez-Onate M."/>
            <person name="Karaffa L."/>
            <person name="Kosti I."/>
            <person name="Le Crom S."/>
            <person name="Lindquist E."/>
            <person name="Lucas S."/>
            <person name="Luebeck M."/>
            <person name="Luebeck P.S."/>
            <person name="Margeot A."/>
            <person name="Metz B."/>
            <person name="Misra M."/>
            <person name="Nevalainen H."/>
            <person name="Omann M."/>
            <person name="Packer N."/>
            <person name="Perrone G."/>
            <person name="Uresti-Rivera E.E."/>
            <person name="Salamov A."/>
            <person name="Schmoll M."/>
            <person name="Seiboth B."/>
            <person name="Shapiro H."/>
            <person name="Sukno S."/>
            <person name="Tamayo-Ramos J.A."/>
            <person name="Tisch D."/>
            <person name="Wiest A."/>
            <person name="Wilkinson H.H."/>
            <person name="Zhang M."/>
            <person name="Coutinho P.M."/>
            <person name="Kenerley C.M."/>
            <person name="Monte E."/>
            <person name="Baker S.E."/>
            <person name="Grigoriev I.V."/>
        </authorList>
    </citation>
    <scope>NUCLEOTIDE SEQUENCE [LARGE SCALE GENOMIC DNA]</scope>
    <source>
        <strain evidence="9">ATCC 20476 / IMI 206040</strain>
    </source>
</reference>
<dbReference type="Proteomes" id="UP000005426">
    <property type="component" value="Unassembled WGS sequence"/>
</dbReference>
<evidence type="ECO:0000313" key="9">
    <source>
        <dbReference type="Proteomes" id="UP000005426"/>
    </source>
</evidence>
<feature type="non-terminal residue" evidence="8">
    <location>
        <position position="132"/>
    </location>
</feature>
<evidence type="ECO:0000256" key="4">
    <source>
        <dbReference type="ARBA" id="ARBA00023125"/>
    </source>
</evidence>
<dbReference type="InterPro" id="IPR051615">
    <property type="entry name" value="Transcr_Regulatory_Elem"/>
</dbReference>
<feature type="non-terminal residue" evidence="8">
    <location>
        <position position="1"/>
    </location>
</feature>
<evidence type="ECO:0000259" key="7">
    <source>
        <dbReference type="Pfam" id="PF04082"/>
    </source>
</evidence>
<accession>G9NE35</accession>
<evidence type="ECO:0000256" key="1">
    <source>
        <dbReference type="ARBA" id="ARBA00022723"/>
    </source>
</evidence>
<evidence type="ECO:0000256" key="5">
    <source>
        <dbReference type="ARBA" id="ARBA00023163"/>
    </source>
</evidence>
<keyword evidence="4" id="KW-0238">DNA-binding</keyword>